<evidence type="ECO:0000313" key="1">
    <source>
        <dbReference type="EMBL" id="TWH96640.1"/>
    </source>
</evidence>
<sequence>MAILSGVQSAAAIRAVAMPHFCVEHGWDDAGKGAEEMDG</sequence>
<gene>
    <name evidence="1" type="ORF">IQ35_00571</name>
</gene>
<protein>
    <submittedName>
        <fullName evidence="1">Uncharacterized protein</fullName>
    </submittedName>
</protein>
<evidence type="ECO:0000313" key="2">
    <source>
        <dbReference type="Proteomes" id="UP000316624"/>
    </source>
</evidence>
<comment type="caution">
    <text evidence="1">The sequence shown here is derived from an EMBL/GenBank/DDBJ whole genome shotgun (WGS) entry which is preliminary data.</text>
</comment>
<name>A0A562KMN1_SPHWJ</name>
<dbReference type="EMBL" id="VLKK01000002">
    <property type="protein sequence ID" value="TWH96640.1"/>
    <property type="molecule type" value="Genomic_DNA"/>
</dbReference>
<reference evidence="1 2" key="1">
    <citation type="journal article" date="2015" name="Stand. Genomic Sci.">
        <title>Genomic Encyclopedia of Bacterial and Archaeal Type Strains, Phase III: the genomes of soil and plant-associated and newly described type strains.</title>
        <authorList>
            <person name="Whitman W.B."/>
            <person name="Woyke T."/>
            <person name="Klenk H.P."/>
            <person name="Zhou Y."/>
            <person name="Lilburn T.G."/>
            <person name="Beck B.J."/>
            <person name="De Vos P."/>
            <person name="Vandamme P."/>
            <person name="Eisen J.A."/>
            <person name="Garrity G."/>
            <person name="Hugenholtz P."/>
            <person name="Kyrpides N.C."/>
        </authorList>
    </citation>
    <scope>NUCLEOTIDE SEQUENCE [LARGE SCALE GENOMIC DNA]</scope>
    <source>
        <strain evidence="1 2">CGMCC 1.7748</strain>
    </source>
</reference>
<organism evidence="1 2">
    <name type="scientific">Sphingobium wenxiniae (strain DSM 21828 / CGMCC 1.7748 / JZ-1)</name>
    <dbReference type="NCBI Taxonomy" id="595605"/>
    <lineage>
        <taxon>Bacteria</taxon>
        <taxon>Pseudomonadati</taxon>
        <taxon>Pseudomonadota</taxon>
        <taxon>Alphaproteobacteria</taxon>
        <taxon>Sphingomonadales</taxon>
        <taxon>Sphingomonadaceae</taxon>
        <taxon>Sphingobium</taxon>
    </lineage>
</organism>
<accession>A0A562KMN1</accession>
<dbReference type="Proteomes" id="UP000316624">
    <property type="component" value="Unassembled WGS sequence"/>
</dbReference>
<dbReference type="AlphaFoldDB" id="A0A562KMN1"/>
<proteinExistence type="predicted"/>
<keyword evidence="2" id="KW-1185">Reference proteome</keyword>